<name>A0A1I0B895_9FIRM</name>
<feature type="chain" id="PRO_5038945309" description="Leucine-rich repeat domain-containing protein" evidence="1">
    <location>
        <begin position="22"/>
        <end position="444"/>
    </location>
</feature>
<sequence length="444" mass="49592">MVNFKLMALLAGLLISGVYSAGGTGGNDPGSQTEPAQNPQTAYYDLLDDGAYGLNVEGQWTIGPGPDAIPWAIWFEDSEAFLLADVQPTDEDSAGFYETWESGTSSLLGQLAKENLGEELAGFTPFTEDTGSGGPIYGMEYTYSRGDTTFYVTVCYRFCDAYTLELISIDPDSQAQSRRVAVNTADSFTDLGGPRHIATARPEVMLGGENWPWKYLHNPFAVSAYYMDIESPPPPSEERKLTDYEIRWIDAGMEILVRAVIDKPEGTVMSSDLDRIEEFAVIGWLGDFYRVRTNDRMVELPREGITVRSIEDLLEFQNLRVLDVELTELEDVRPIASMTGLESLSLMVSPELKDLEFLRPLERLKTLMMWGGAYPNVTDISVFQNLTQLKSVMIILPEIRDLSVFAALPNLEQLWINCHEDVNLDAVIQAKQIRDLMVNAQTIR</sequence>
<dbReference type="Gene3D" id="3.80.10.10">
    <property type="entry name" value="Ribonuclease Inhibitor"/>
    <property type="match status" value="1"/>
</dbReference>
<dbReference type="Proteomes" id="UP000198508">
    <property type="component" value="Unassembled WGS sequence"/>
</dbReference>
<feature type="signal peptide" evidence="1">
    <location>
        <begin position="1"/>
        <end position="21"/>
    </location>
</feature>
<evidence type="ECO:0000313" key="2">
    <source>
        <dbReference type="EMBL" id="SET02984.1"/>
    </source>
</evidence>
<dbReference type="SUPFAM" id="SSF52058">
    <property type="entry name" value="L domain-like"/>
    <property type="match status" value="1"/>
</dbReference>
<accession>A0A1I0B895</accession>
<dbReference type="RefSeq" id="WP_092360620.1">
    <property type="nucleotide sequence ID" value="NZ_FOIM01000001.1"/>
</dbReference>
<gene>
    <name evidence="2" type="ORF">SAMN05216313_101394</name>
</gene>
<evidence type="ECO:0008006" key="4">
    <source>
        <dbReference type="Google" id="ProtNLM"/>
    </source>
</evidence>
<evidence type="ECO:0000256" key="1">
    <source>
        <dbReference type="SAM" id="SignalP"/>
    </source>
</evidence>
<evidence type="ECO:0000313" key="3">
    <source>
        <dbReference type="Proteomes" id="UP000198508"/>
    </source>
</evidence>
<dbReference type="AlphaFoldDB" id="A0A1I0B895"/>
<reference evidence="3" key="1">
    <citation type="submission" date="2016-10" db="EMBL/GenBank/DDBJ databases">
        <authorList>
            <person name="Varghese N."/>
            <person name="Submissions S."/>
        </authorList>
    </citation>
    <scope>NUCLEOTIDE SEQUENCE [LARGE SCALE GENOMIC DNA]</scope>
    <source>
        <strain evidence="3">NLAE-zl-G277</strain>
    </source>
</reference>
<organism evidence="2 3">
    <name type="scientific">Enterocloster lavalensis</name>
    <dbReference type="NCBI Taxonomy" id="460384"/>
    <lineage>
        <taxon>Bacteria</taxon>
        <taxon>Bacillati</taxon>
        <taxon>Bacillota</taxon>
        <taxon>Clostridia</taxon>
        <taxon>Lachnospirales</taxon>
        <taxon>Lachnospiraceae</taxon>
        <taxon>Enterocloster</taxon>
    </lineage>
</organism>
<protein>
    <recommendedName>
        <fullName evidence="4">Leucine-rich repeat domain-containing protein</fullName>
    </recommendedName>
</protein>
<dbReference type="EMBL" id="FOIM01000001">
    <property type="protein sequence ID" value="SET02984.1"/>
    <property type="molecule type" value="Genomic_DNA"/>
</dbReference>
<keyword evidence="3" id="KW-1185">Reference proteome</keyword>
<dbReference type="InterPro" id="IPR032675">
    <property type="entry name" value="LRR_dom_sf"/>
</dbReference>
<proteinExistence type="predicted"/>
<keyword evidence="1" id="KW-0732">Signal</keyword>